<evidence type="ECO:0000256" key="8">
    <source>
        <dbReference type="ARBA" id="ARBA00023136"/>
    </source>
</evidence>
<evidence type="ECO:0000256" key="6">
    <source>
        <dbReference type="ARBA" id="ARBA00022989"/>
    </source>
</evidence>
<evidence type="ECO:0000256" key="2">
    <source>
        <dbReference type="ARBA" id="ARBA00006636"/>
    </source>
</evidence>
<evidence type="ECO:0000256" key="4">
    <source>
        <dbReference type="ARBA" id="ARBA00022801"/>
    </source>
</evidence>
<dbReference type="InterPro" id="IPR014710">
    <property type="entry name" value="RmlC-like_jellyroll"/>
</dbReference>
<name>A0A420WM44_9PROT</name>
<dbReference type="PROSITE" id="PS50042">
    <property type="entry name" value="CNMP_BINDING_3"/>
    <property type="match status" value="1"/>
</dbReference>
<dbReference type="Pfam" id="PF00027">
    <property type="entry name" value="cNMP_binding"/>
    <property type="match status" value="1"/>
</dbReference>
<keyword evidence="3" id="KW-0812">Transmembrane</keyword>
<keyword evidence="6" id="KW-1133">Transmembrane helix</keyword>
<evidence type="ECO:0000259" key="10">
    <source>
        <dbReference type="PROSITE" id="PS50042"/>
    </source>
</evidence>
<dbReference type="Proteomes" id="UP000282211">
    <property type="component" value="Unassembled WGS sequence"/>
</dbReference>
<dbReference type="Gene3D" id="3.40.1090.10">
    <property type="entry name" value="Cytosolic phospholipase A2 catalytic domain"/>
    <property type="match status" value="1"/>
</dbReference>
<evidence type="ECO:0000313" key="12">
    <source>
        <dbReference type="EMBL" id="RKQ72049.1"/>
    </source>
</evidence>
<feature type="domain" description="Cyclic nucleotide-binding" evidence="10">
    <location>
        <begin position="40"/>
        <end position="141"/>
    </location>
</feature>
<feature type="active site" description="Proton acceptor" evidence="9">
    <location>
        <position position="489"/>
    </location>
</feature>
<keyword evidence="7 9" id="KW-0443">Lipid metabolism</keyword>
<dbReference type="InterPro" id="IPR056556">
    <property type="entry name" value="NTE1_P-loop_dom"/>
</dbReference>
<keyword evidence="5 9" id="KW-0442">Lipid degradation</keyword>
<dbReference type="SUPFAM" id="SSF52151">
    <property type="entry name" value="FabD/lysophospholipase-like"/>
    <property type="match status" value="1"/>
</dbReference>
<dbReference type="PROSITE" id="PS51635">
    <property type="entry name" value="PNPLA"/>
    <property type="match status" value="1"/>
</dbReference>
<feature type="active site" description="Nucleophile" evidence="9">
    <location>
        <position position="366"/>
    </location>
</feature>
<dbReference type="InterPro" id="IPR050301">
    <property type="entry name" value="NTE"/>
</dbReference>
<dbReference type="AlphaFoldDB" id="A0A420WM44"/>
<keyword evidence="8" id="KW-0472">Membrane</keyword>
<evidence type="ECO:0000256" key="5">
    <source>
        <dbReference type="ARBA" id="ARBA00022963"/>
    </source>
</evidence>
<dbReference type="InterPro" id="IPR000595">
    <property type="entry name" value="cNMP-bd_dom"/>
</dbReference>
<organism evidence="12 13">
    <name type="scientific">Litorimonas taeanensis</name>
    <dbReference type="NCBI Taxonomy" id="568099"/>
    <lineage>
        <taxon>Bacteria</taxon>
        <taxon>Pseudomonadati</taxon>
        <taxon>Pseudomonadota</taxon>
        <taxon>Alphaproteobacteria</taxon>
        <taxon>Maricaulales</taxon>
        <taxon>Robiginitomaculaceae</taxon>
    </lineage>
</organism>
<sequence length="625" mass="69063">MSIEIKATASLRALLDACLSRHFGVDDPEFHSFIEKNAEYTELSTGEYLVKEGDQTSEVYFLLTGHLRALKNTPTGTVILGEIGRGETIGELALFTGKPRSADVIAIRDSVAVKITREVLEKAIKKKPHVAIKVTRQIIERFEETNNLQNPPTIPVNITFLPITDGVDVDSLTELLAEIRGQKGDDVCLIDNGFITETFGPLDKPDIAFPRGTVSLGISDLELKFDSLYMIADSNDSAWPQTAIHHSDEVVLIADATANPNITELEKELLAAHKNLRVQTTLVLIHPEGTKSPKDTAKWLDDRSVSRHIHIRRNHRPDYERLSRILSGRAIGLVLAGGGARGLTHLGTLAALDEAGLVFDFVGGTSAGAIMGSFAAMDVHGAKIEERTRDIFLNSPFGDITSDYNKIPYLSLIKGQRAHAAMEQNIKDNGYENMDMEDSWKTFFVIASNFTTHKEQVLTRGKMSTNVVASASIPGVMPPTLIDGELIYDGGSFNNFPIDHMRQLGARYIIGVDLLSDKIFKHEMEQAPSSLAALRDRFRPKKKRRYRLPPLPATLLAATVVTSIARQKELREHVDILFQPPTSGITLLDWSKYDEAFQAGKDHALEVLANLDALTLKNFKNTKPN</sequence>
<feature type="short sequence motif" description="GXGXXG" evidence="9">
    <location>
        <begin position="337"/>
        <end position="342"/>
    </location>
</feature>
<dbReference type="PROSITE" id="PS00889">
    <property type="entry name" value="CNMP_BINDING_2"/>
    <property type="match status" value="1"/>
</dbReference>
<dbReference type="EMBL" id="RBII01000001">
    <property type="protein sequence ID" value="RKQ72049.1"/>
    <property type="molecule type" value="Genomic_DNA"/>
</dbReference>
<evidence type="ECO:0000256" key="7">
    <source>
        <dbReference type="ARBA" id="ARBA00023098"/>
    </source>
</evidence>
<dbReference type="GO" id="GO:0004622">
    <property type="term" value="F:phosphatidylcholine lysophospholipase activity"/>
    <property type="evidence" value="ECO:0007669"/>
    <property type="project" value="UniProtKB-ARBA"/>
</dbReference>
<dbReference type="OrthoDB" id="5290098at2"/>
<dbReference type="GO" id="GO:0016020">
    <property type="term" value="C:membrane"/>
    <property type="evidence" value="ECO:0007669"/>
    <property type="project" value="UniProtKB-SubCell"/>
</dbReference>
<comment type="similarity">
    <text evidence="2">Belongs to the NTE family.</text>
</comment>
<accession>A0A420WM44</accession>
<evidence type="ECO:0000256" key="9">
    <source>
        <dbReference type="PROSITE-ProRule" id="PRU01161"/>
    </source>
</evidence>
<feature type="short sequence motif" description="DGA/G" evidence="9">
    <location>
        <begin position="489"/>
        <end position="491"/>
    </location>
</feature>
<evidence type="ECO:0000313" key="13">
    <source>
        <dbReference type="Proteomes" id="UP000282211"/>
    </source>
</evidence>
<keyword evidence="13" id="KW-1185">Reference proteome</keyword>
<comment type="caution">
    <text evidence="12">The sequence shown here is derived from an EMBL/GenBank/DDBJ whole genome shotgun (WGS) entry which is preliminary data.</text>
</comment>
<protein>
    <submittedName>
        <fullName evidence="12">NTE family protein</fullName>
    </submittedName>
</protein>
<dbReference type="Pfam" id="PF01734">
    <property type="entry name" value="Patatin"/>
    <property type="match status" value="1"/>
</dbReference>
<feature type="short sequence motif" description="GXSXG" evidence="9">
    <location>
        <begin position="364"/>
        <end position="368"/>
    </location>
</feature>
<dbReference type="CDD" id="cd07205">
    <property type="entry name" value="Pat_PNPLA6_PNPLA7_NTE1_like"/>
    <property type="match status" value="1"/>
</dbReference>
<dbReference type="InterPro" id="IPR018490">
    <property type="entry name" value="cNMP-bd_dom_sf"/>
</dbReference>
<dbReference type="InterPro" id="IPR016035">
    <property type="entry name" value="Acyl_Trfase/lysoPLipase"/>
</dbReference>
<dbReference type="SUPFAM" id="SSF51206">
    <property type="entry name" value="cAMP-binding domain-like"/>
    <property type="match status" value="1"/>
</dbReference>
<keyword evidence="4 9" id="KW-0378">Hydrolase</keyword>
<proteinExistence type="inferred from homology"/>
<dbReference type="RefSeq" id="WP_121099920.1">
    <property type="nucleotide sequence ID" value="NZ_RBII01000001.1"/>
</dbReference>
<dbReference type="InParanoid" id="A0A420WM44"/>
<dbReference type="SMART" id="SM00100">
    <property type="entry name" value="cNMP"/>
    <property type="match status" value="1"/>
</dbReference>
<dbReference type="Gene3D" id="2.60.120.10">
    <property type="entry name" value="Jelly Rolls"/>
    <property type="match status" value="1"/>
</dbReference>
<feature type="domain" description="PNPLA" evidence="11">
    <location>
        <begin position="333"/>
        <end position="502"/>
    </location>
</feature>
<evidence type="ECO:0000259" key="11">
    <source>
        <dbReference type="PROSITE" id="PS51635"/>
    </source>
</evidence>
<dbReference type="PANTHER" id="PTHR14226">
    <property type="entry name" value="NEUROPATHY TARGET ESTERASE/SWISS CHEESE D.MELANOGASTER"/>
    <property type="match status" value="1"/>
</dbReference>
<dbReference type="PANTHER" id="PTHR14226:SF29">
    <property type="entry name" value="NEUROPATHY TARGET ESTERASE SWS"/>
    <property type="match status" value="1"/>
</dbReference>
<evidence type="ECO:0000256" key="1">
    <source>
        <dbReference type="ARBA" id="ARBA00004370"/>
    </source>
</evidence>
<dbReference type="Pfam" id="PF24179">
    <property type="entry name" value="NTE_Ploop"/>
    <property type="match status" value="1"/>
</dbReference>
<evidence type="ECO:0000256" key="3">
    <source>
        <dbReference type="ARBA" id="ARBA00022692"/>
    </source>
</evidence>
<dbReference type="InterPro" id="IPR018488">
    <property type="entry name" value="cNMP-bd_CS"/>
</dbReference>
<gene>
    <name evidence="12" type="ORF">DES40_1386</name>
</gene>
<dbReference type="InterPro" id="IPR002641">
    <property type="entry name" value="PNPLA_dom"/>
</dbReference>
<comment type="subcellular location">
    <subcellularLocation>
        <location evidence="1">Membrane</location>
    </subcellularLocation>
</comment>
<dbReference type="GO" id="GO:0016042">
    <property type="term" value="P:lipid catabolic process"/>
    <property type="evidence" value="ECO:0007669"/>
    <property type="project" value="UniProtKB-UniRule"/>
</dbReference>
<dbReference type="CDD" id="cd00038">
    <property type="entry name" value="CAP_ED"/>
    <property type="match status" value="1"/>
</dbReference>
<reference evidence="12 13" key="1">
    <citation type="submission" date="2018-10" db="EMBL/GenBank/DDBJ databases">
        <title>Genomic Encyclopedia of Type Strains, Phase IV (KMG-IV): sequencing the most valuable type-strain genomes for metagenomic binning, comparative biology and taxonomic classification.</title>
        <authorList>
            <person name="Goeker M."/>
        </authorList>
    </citation>
    <scope>NUCLEOTIDE SEQUENCE [LARGE SCALE GENOMIC DNA]</scope>
    <source>
        <strain evidence="12 13">DSM 22008</strain>
    </source>
</reference>